<dbReference type="PROSITE" id="PS51257">
    <property type="entry name" value="PROKAR_LIPOPROTEIN"/>
    <property type="match status" value="1"/>
</dbReference>
<evidence type="ECO:0000313" key="3">
    <source>
        <dbReference type="Proteomes" id="UP000282211"/>
    </source>
</evidence>
<accession>A0A420WCW6</accession>
<reference evidence="2 3" key="1">
    <citation type="submission" date="2018-10" db="EMBL/GenBank/DDBJ databases">
        <title>Genomic Encyclopedia of Type Strains, Phase IV (KMG-IV): sequencing the most valuable type-strain genomes for metagenomic binning, comparative biology and taxonomic classification.</title>
        <authorList>
            <person name="Goeker M."/>
        </authorList>
    </citation>
    <scope>NUCLEOTIDE SEQUENCE [LARGE SCALE GENOMIC DNA]</scope>
    <source>
        <strain evidence="2 3">DSM 22008</strain>
    </source>
</reference>
<dbReference type="InParanoid" id="A0A420WCW6"/>
<dbReference type="PANTHER" id="PTHR34406">
    <property type="entry name" value="PROTEIN YCEI"/>
    <property type="match status" value="1"/>
</dbReference>
<dbReference type="RefSeq" id="WP_121100555.1">
    <property type="nucleotide sequence ID" value="NZ_RBII01000002.1"/>
</dbReference>
<protein>
    <submittedName>
        <fullName evidence="2">Polyisoprenoid-binding protein YceI</fullName>
    </submittedName>
</protein>
<organism evidence="2 3">
    <name type="scientific">Litorimonas taeanensis</name>
    <dbReference type="NCBI Taxonomy" id="568099"/>
    <lineage>
        <taxon>Bacteria</taxon>
        <taxon>Pseudomonadati</taxon>
        <taxon>Pseudomonadota</taxon>
        <taxon>Alphaproteobacteria</taxon>
        <taxon>Maricaulales</taxon>
        <taxon>Robiginitomaculaceae</taxon>
    </lineage>
</organism>
<dbReference type="Gene3D" id="2.40.128.110">
    <property type="entry name" value="Lipid/polyisoprenoid-binding, YceI-like"/>
    <property type="match status" value="1"/>
</dbReference>
<dbReference type="SMART" id="SM00867">
    <property type="entry name" value="YceI"/>
    <property type="match status" value="1"/>
</dbReference>
<evidence type="ECO:0000313" key="2">
    <source>
        <dbReference type="EMBL" id="RKQ68823.1"/>
    </source>
</evidence>
<dbReference type="PANTHER" id="PTHR34406:SF1">
    <property type="entry name" value="PROTEIN YCEI"/>
    <property type="match status" value="1"/>
</dbReference>
<dbReference type="OrthoDB" id="9811006at2"/>
<feature type="domain" description="Lipid/polyisoprenoid-binding YceI-like" evidence="1">
    <location>
        <begin position="90"/>
        <end position="254"/>
    </location>
</feature>
<dbReference type="EMBL" id="RBII01000002">
    <property type="protein sequence ID" value="RKQ68823.1"/>
    <property type="molecule type" value="Genomic_DNA"/>
</dbReference>
<sequence>MKLGNINRQISSLSKLAVTGTALTVLIGCSQAEQQAEAFADQVQETATSASEATKDAVTAAKTKASEVTTDIASKIDKPGADLEALPSGTYTSDQGHAYVAFSYSHQGYSKPILRWGETNATVIFDNDNPENSALTVTIPVESIDSGVAAFDDHLKSADFFEAEAFPEITFESTEINHVLMGSGSVTGDMTIKGVTKPVVFSGRVNKVGKDSRSQVDMFGISATASLKRSDFNVGKYVPHVGDDVEITVEVEFKKAD</sequence>
<dbReference type="InterPro" id="IPR007372">
    <property type="entry name" value="Lipid/polyisoprenoid-bd_YceI"/>
</dbReference>
<comment type="caution">
    <text evidence="2">The sequence shown here is derived from an EMBL/GenBank/DDBJ whole genome shotgun (WGS) entry which is preliminary data.</text>
</comment>
<keyword evidence="3" id="KW-1185">Reference proteome</keyword>
<proteinExistence type="predicted"/>
<dbReference type="SUPFAM" id="SSF101874">
    <property type="entry name" value="YceI-like"/>
    <property type="match status" value="1"/>
</dbReference>
<name>A0A420WCW6_9PROT</name>
<gene>
    <name evidence="2" type="ORF">DES40_1596</name>
</gene>
<dbReference type="Pfam" id="PF04264">
    <property type="entry name" value="YceI"/>
    <property type="match status" value="1"/>
</dbReference>
<dbReference type="FunCoup" id="A0A420WCW6">
    <property type="interactions" value="88"/>
</dbReference>
<dbReference type="InterPro" id="IPR036761">
    <property type="entry name" value="TTHA0802/YceI-like_sf"/>
</dbReference>
<dbReference type="AlphaFoldDB" id="A0A420WCW6"/>
<evidence type="ECO:0000259" key="1">
    <source>
        <dbReference type="SMART" id="SM00867"/>
    </source>
</evidence>
<dbReference type="Proteomes" id="UP000282211">
    <property type="component" value="Unassembled WGS sequence"/>
</dbReference>